<dbReference type="Gene3D" id="3.40.50.1000">
    <property type="entry name" value="HAD superfamily/HAD-like"/>
    <property type="match status" value="1"/>
</dbReference>
<dbReference type="GO" id="GO:0016787">
    <property type="term" value="F:hydrolase activity"/>
    <property type="evidence" value="ECO:0007669"/>
    <property type="project" value="UniProtKB-KW"/>
</dbReference>
<dbReference type="InterPro" id="IPR041492">
    <property type="entry name" value="HAD_2"/>
</dbReference>
<proteinExistence type="predicted"/>
<dbReference type="InterPro" id="IPR006439">
    <property type="entry name" value="HAD-SF_hydro_IA"/>
</dbReference>
<name>A0A7X3FLF7_9BACL</name>
<evidence type="ECO:0000313" key="1">
    <source>
        <dbReference type="EMBL" id="MVP01457.1"/>
    </source>
</evidence>
<accession>A0A7X3FLF7</accession>
<evidence type="ECO:0000313" key="2">
    <source>
        <dbReference type="Proteomes" id="UP000490800"/>
    </source>
</evidence>
<dbReference type="EMBL" id="RHLK01000012">
    <property type="protein sequence ID" value="MVP01457.1"/>
    <property type="molecule type" value="Genomic_DNA"/>
</dbReference>
<dbReference type="OrthoDB" id="9816564at2"/>
<dbReference type="Proteomes" id="UP000490800">
    <property type="component" value="Unassembled WGS sequence"/>
</dbReference>
<comment type="caution">
    <text evidence="1">The sequence shown here is derived from an EMBL/GenBank/DDBJ whole genome shotgun (WGS) entry which is preliminary data.</text>
</comment>
<reference evidence="1 2" key="1">
    <citation type="journal article" date="2019" name="Microorganisms">
        <title>Paenibacillus lutrae sp. nov., A Chitinolytic Species Isolated from A River Otter in Castril Natural Park, Granada, Spain.</title>
        <authorList>
            <person name="Rodriguez M."/>
            <person name="Reina J.C."/>
            <person name="Bejar V."/>
            <person name="Llamas I."/>
        </authorList>
    </citation>
    <scope>NUCLEOTIDE SEQUENCE [LARGE SCALE GENOMIC DNA]</scope>
    <source>
        <strain evidence="1 2">N10</strain>
    </source>
</reference>
<keyword evidence="1" id="KW-0378">Hydrolase</keyword>
<dbReference type="AlphaFoldDB" id="A0A7X3FLF7"/>
<sequence>MDQLVEFIDKQTDVAYVFFDVFDTILLREVDPEYTKKIWSKRMAIQLGDVISYEELYRIRFEMESSLCKQNEADGFDLEFNYSKFIHTLYKYLMDIKIIDAHYSYENFFEECKQIELEVEKAVQYVDPKWIEVADHIKNKLNVRMVCVSDFYLTQDMMKDLFNYHKILDYFDLIYVSSEYLITKRSGRLFDKILEEQSINPKTVVMVGDNEISDFEMAKKKEINAYLLDRNTQRDFYTSFSKKNSIQKIREELNKLAKNTSKLYPFEEIIFSLFLYVALLHRHLIKNRVRNVFFLSREGEYLLNLFNIYQDMEGYKGIQYITPHYLKVSRRATFLPSLKSLAEEDFEILFRQYRNISLYDFLSSLGFEDSIVTEVSNRIRVAPRNKEPDFPTSDTYYKLKEDEFFKEIYEKSRQEQKANFLLYMKAFKVDIFKEGMYLVDVGWKGTIQDNIYRIFESQVNINGAYLGLVASGNSDEHNIKEGLLFSAIPIRTPYFDVFNENRALYEIILGASHGSANRYILSDGEIAVETKQDIKEKEIFTKIVSPMQINMQQTFKQICNLLCKKNINIDELRIEFAKIHSRLVYFPTRKEISFFNGLYHFENFGVIEYTEFTRPSKKGIVHTMKNTVKMLTKPRSLFTNSFWGPITLENAGLHYLIKLYGHYKYRKSFNIDSDKPDADYHKVSTSKEVLLLQNKLNEQDEAIKKMTLMIDDRDDAIKSMTIMIDERDKLIKELNEIINEHKTTDSEVLK</sequence>
<dbReference type="InterPro" id="IPR036412">
    <property type="entry name" value="HAD-like_sf"/>
</dbReference>
<gene>
    <name evidence="1" type="ORF">EDM21_18325</name>
</gene>
<keyword evidence="2" id="KW-1185">Reference proteome</keyword>
<dbReference type="NCBIfam" id="TIGR01549">
    <property type="entry name" value="HAD-SF-IA-v1"/>
    <property type="match status" value="1"/>
</dbReference>
<dbReference type="Pfam" id="PF13419">
    <property type="entry name" value="HAD_2"/>
    <property type="match status" value="1"/>
</dbReference>
<dbReference type="SUPFAM" id="SSF56784">
    <property type="entry name" value="HAD-like"/>
    <property type="match status" value="1"/>
</dbReference>
<dbReference type="InterPro" id="IPR023214">
    <property type="entry name" value="HAD_sf"/>
</dbReference>
<protein>
    <submittedName>
        <fullName evidence="1">HAD-IA family hydrolase</fullName>
    </submittedName>
</protein>
<organism evidence="1 2">
    <name type="scientific">Paenibacillus lutrae</name>
    <dbReference type="NCBI Taxonomy" id="2078573"/>
    <lineage>
        <taxon>Bacteria</taxon>
        <taxon>Bacillati</taxon>
        <taxon>Bacillota</taxon>
        <taxon>Bacilli</taxon>
        <taxon>Bacillales</taxon>
        <taxon>Paenibacillaceae</taxon>
        <taxon>Paenibacillus</taxon>
    </lineage>
</organism>
<dbReference type="Gene3D" id="1.10.150.400">
    <property type="match status" value="1"/>
</dbReference>
<dbReference type="RefSeq" id="WP_157337859.1">
    <property type="nucleotide sequence ID" value="NZ_RHLK01000012.1"/>
</dbReference>